<evidence type="ECO:0000313" key="2">
    <source>
        <dbReference type="EMBL" id="CAB4942411.1"/>
    </source>
</evidence>
<dbReference type="InterPro" id="IPR000253">
    <property type="entry name" value="FHA_dom"/>
</dbReference>
<proteinExistence type="predicted"/>
<gene>
    <name evidence="2" type="ORF">UFOPK3662_02014</name>
</gene>
<organism evidence="2">
    <name type="scientific">freshwater metagenome</name>
    <dbReference type="NCBI Taxonomy" id="449393"/>
    <lineage>
        <taxon>unclassified sequences</taxon>
        <taxon>metagenomes</taxon>
        <taxon>ecological metagenomes</taxon>
    </lineage>
</organism>
<dbReference type="PANTHER" id="PTHR23308">
    <property type="entry name" value="NUCLEAR INHIBITOR OF PROTEIN PHOSPHATASE-1"/>
    <property type="match status" value="1"/>
</dbReference>
<dbReference type="InterPro" id="IPR008984">
    <property type="entry name" value="SMAD_FHA_dom_sf"/>
</dbReference>
<dbReference type="InterPro" id="IPR050923">
    <property type="entry name" value="Cell_Proc_Reg/RNA_Proc"/>
</dbReference>
<evidence type="ECO:0000259" key="1">
    <source>
        <dbReference type="PROSITE" id="PS50006"/>
    </source>
</evidence>
<dbReference type="CDD" id="cd22684">
    <property type="entry name" value="FHA_GarA_OdhI-like"/>
    <property type="match status" value="1"/>
</dbReference>
<sequence>MPFCTACGKQNPDDARFCAQCGTKLLVGEDTGSSPVESTATITFGVPDQRESSDRQLSPVDAAAVDALPEGHALLVVQRGPSAGSRFLLDTDVVGAGRHPDSEIFLDDVTVSRRHAEFRRSGAGYSVGDVGSLNGTYVNRDRIDSVELNDGDEVQIGKYRLVFFSSHPNS</sequence>
<dbReference type="PROSITE" id="PS50006">
    <property type="entry name" value="FHA_DOMAIN"/>
    <property type="match status" value="1"/>
</dbReference>
<protein>
    <submittedName>
        <fullName evidence="2">Unannotated protein</fullName>
    </submittedName>
</protein>
<dbReference type="Gene3D" id="2.60.200.20">
    <property type="match status" value="1"/>
</dbReference>
<name>A0A6J7JIN8_9ZZZZ</name>
<dbReference type="SMART" id="SM00240">
    <property type="entry name" value="FHA"/>
    <property type="match status" value="1"/>
</dbReference>
<dbReference type="Pfam" id="PF13240">
    <property type="entry name" value="Zn_Ribbon_1"/>
    <property type="match status" value="1"/>
</dbReference>
<feature type="domain" description="FHA" evidence="1">
    <location>
        <begin position="94"/>
        <end position="143"/>
    </location>
</feature>
<dbReference type="AlphaFoldDB" id="A0A6J7JIN8"/>
<dbReference type="EMBL" id="CAFBMW010000015">
    <property type="protein sequence ID" value="CAB4942411.1"/>
    <property type="molecule type" value="Genomic_DNA"/>
</dbReference>
<dbReference type="InterPro" id="IPR026870">
    <property type="entry name" value="Zinc_ribbon_dom"/>
</dbReference>
<dbReference type="Pfam" id="PF00498">
    <property type="entry name" value="FHA"/>
    <property type="match status" value="1"/>
</dbReference>
<reference evidence="2" key="1">
    <citation type="submission" date="2020-05" db="EMBL/GenBank/DDBJ databases">
        <authorList>
            <person name="Chiriac C."/>
            <person name="Salcher M."/>
            <person name="Ghai R."/>
            <person name="Kavagutti S V."/>
        </authorList>
    </citation>
    <scope>NUCLEOTIDE SEQUENCE</scope>
</reference>
<accession>A0A6J7JIN8</accession>
<dbReference type="SUPFAM" id="SSF49879">
    <property type="entry name" value="SMAD/FHA domain"/>
    <property type="match status" value="1"/>
</dbReference>